<dbReference type="Pfam" id="PF00230">
    <property type="entry name" value="MIP"/>
    <property type="match status" value="1"/>
</dbReference>
<reference evidence="17" key="1">
    <citation type="submission" date="2019-10" db="EMBL/GenBank/DDBJ databases">
        <title>Corvus moneduloides (New Caledonian crow) genome, bCorMon1, primary haplotype.</title>
        <authorList>
            <person name="Rutz C."/>
            <person name="Fungtammasan C."/>
            <person name="Mountcastle J."/>
            <person name="Formenti G."/>
            <person name="Chow W."/>
            <person name="Howe K."/>
            <person name="Steele M.P."/>
            <person name="Fernandes J."/>
            <person name="Gilbert M.T.P."/>
            <person name="Fedrigo O."/>
            <person name="Jarvis E.D."/>
            <person name="Gemmell N."/>
        </authorList>
    </citation>
    <scope>NUCLEOTIDE SEQUENCE [LARGE SCALE GENOMIC DNA]</scope>
</reference>
<name>A0A8C3ELK1_CORMO</name>
<evidence type="ECO:0000256" key="1">
    <source>
        <dbReference type="ARBA" id="ARBA00004141"/>
    </source>
</evidence>
<evidence type="ECO:0000259" key="15">
    <source>
        <dbReference type="Pfam" id="PF02988"/>
    </source>
</evidence>
<dbReference type="SUPFAM" id="SSF81338">
    <property type="entry name" value="Aquaporin-like"/>
    <property type="match status" value="1"/>
</dbReference>
<dbReference type="AlphaFoldDB" id="A0A8C3ELK1"/>
<dbReference type="InterPro" id="IPR050363">
    <property type="entry name" value="MIP/Aquaporin"/>
</dbReference>
<dbReference type="PANTHER" id="PTHR43829">
    <property type="entry name" value="AQUAPORIN OR AQUAGLYCEROPORIN RELATED"/>
    <property type="match status" value="1"/>
</dbReference>
<keyword evidence="8" id="KW-1133">Transmembrane helix</keyword>
<dbReference type="Gene3D" id="1.20.1080.10">
    <property type="entry name" value="Glycerol uptake facilitator protein"/>
    <property type="match status" value="1"/>
</dbReference>
<comment type="catalytic activity">
    <reaction evidence="12">
        <text>glycerol(in) = glycerol(out)</text>
        <dbReference type="Rhea" id="RHEA:29675"/>
        <dbReference type="ChEBI" id="CHEBI:17754"/>
    </reaction>
</comment>
<dbReference type="SUPFAM" id="SSF57302">
    <property type="entry name" value="Snake toxin-like"/>
    <property type="match status" value="2"/>
</dbReference>
<comment type="similarity">
    <text evidence="3 13">Belongs to the MIP/aquaporin (TC 1.A.8) family.</text>
</comment>
<evidence type="ECO:0000313" key="17">
    <source>
        <dbReference type="Proteomes" id="UP000694553"/>
    </source>
</evidence>
<comment type="subcellular location">
    <subcellularLocation>
        <location evidence="1">Membrane</location>
        <topology evidence="1">Multi-pass membrane protein</topology>
    </subcellularLocation>
    <subcellularLocation>
        <location evidence="2">Secreted</location>
    </subcellularLocation>
</comment>
<dbReference type="InterPro" id="IPR004126">
    <property type="entry name" value="PLipase_A2_inh_N"/>
</dbReference>
<evidence type="ECO:0000256" key="4">
    <source>
        <dbReference type="ARBA" id="ARBA00006570"/>
    </source>
</evidence>
<evidence type="ECO:0000256" key="2">
    <source>
        <dbReference type="ARBA" id="ARBA00004613"/>
    </source>
</evidence>
<comment type="similarity">
    <text evidence="4">Belongs to the CNF-like-inhibitor family.</text>
</comment>
<dbReference type="GO" id="GO:0015204">
    <property type="term" value="F:urea transmembrane transporter activity"/>
    <property type="evidence" value="ECO:0007669"/>
    <property type="project" value="TreeGrafter"/>
</dbReference>
<dbReference type="InterPro" id="IPR023271">
    <property type="entry name" value="Aquaporin-like"/>
</dbReference>
<evidence type="ECO:0000256" key="10">
    <source>
        <dbReference type="ARBA" id="ARBA00023157"/>
    </source>
</evidence>
<evidence type="ECO:0000256" key="8">
    <source>
        <dbReference type="ARBA" id="ARBA00022989"/>
    </source>
</evidence>
<evidence type="ECO:0000256" key="7">
    <source>
        <dbReference type="ARBA" id="ARBA00022692"/>
    </source>
</evidence>
<protein>
    <submittedName>
        <fullName evidence="16">Uncharacterized protein</fullName>
    </submittedName>
</protein>
<evidence type="ECO:0000256" key="5">
    <source>
        <dbReference type="ARBA" id="ARBA00022448"/>
    </source>
</evidence>
<dbReference type="InterPro" id="IPR045860">
    <property type="entry name" value="Snake_toxin-like_sf"/>
</dbReference>
<dbReference type="Gene3D" id="2.10.60.10">
    <property type="entry name" value="CD59"/>
    <property type="match status" value="2"/>
</dbReference>
<dbReference type="CDD" id="cd23588">
    <property type="entry name" value="TFP_LU_ECD_PLIG"/>
    <property type="match status" value="1"/>
</dbReference>
<dbReference type="GO" id="GO:0015250">
    <property type="term" value="F:water channel activity"/>
    <property type="evidence" value="ECO:0007669"/>
    <property type="project" value="TreeGrafter"/>
</dbReference>
<dbReference type="Ensembl" id="ENSCMUT00000025353.2">
    <property type="protein sequence ID" value="ENSCMUP00000023563.1"/>
    <property type="gene ID" value="ENSCMUG00000014460.2"/>
</dbReference>
<dbReference type="PANTHER" id="PTHR43829:SF15">
    <property type="entry name" value="AQUAPORIN-7"/>
    <property type="match status" value="1"/>
</dbReference>
<proteinExistence type="inferred from homology"/>
<dbReference type="GO" id="GO:0030154">
    <property type="term" value="P:cell differentiation"/>
    <property type="evidence" value="ECO:0007669"/>
    <property type="project" value="UniProtKB-ARBA"/>
</dbReference>
<evidence type="ECO:0000256" key="11">
    <source>
        <dbReference type="ARBA" id="ARBA00034651"/>
    </source>
</evidence>
<keyword evidence="7 13" id="KW-0812">Transmembrane</keyword>
<keyword evidence="5 13" id="KW-0813">Transport</keyword>
<dbReference type="CDD" id="cd00333">
    <property type="entry name" value="MIP"/>
    <property type="match status" value="1"/>
</dbReference>
<dbReference type="Proteomes" id="UP000694553">
    <property type="component" value="Unassembled WGS sequence"/>
</dbReference>
<reference evidence="16" key="2">
    <citation type="submission" date="2025-08" db="UniProtKB">
        <authorList>
            <consortium name="Ensembl"/>
        </authorList>
    </citation>
    <scope>IDENTIFICATION</scope>
</reference>
<evidence type="ECO:0000256" key="9">
    <source>
        <dbReference type="ARBA" id="ARBA00023136"/>
    </source>
</evidence>
<sequence length="477" mass="50218">MRVSLGLSFLLAFLDPGTCLQCEICHSMGKSCSGPMKTCTGAEDTCGIILHEVLIGGMAISSSIKSCLPAHICHLGPVTVNYGKVKAKSHLVCCTGDDCRTTSVSLPPDNDVPNGYQCPACYSVDSFQCGNEVVNCTGSEDQCVDLAGLMNAGGLSLKAAMKGCTTISECSMVGDGKNSLGMMDIKLKRFQCRPASALRSVVFAGVASPHTTILPVLSGFILEKVFGLSSVAQVVLGKGNTGQYLSINMAFGIGVTMGIYAARGVSGAHLNAAITITQWVLGNLSWTKLAAYITGQFLGSFMAAATVFALYYDAIYDYTQGNLTVSGPTATAMIFSTYPAPSVSLQGAFFTEFTATVMLILGVLVIQDEKNNAALKGAQPMLSGMLVLGIGLGMGLNTGYAINPSRDLPPRIFTAMAGWGMDVFTADHSWWWVPVAAPILGCLAGVFIYKACIGFHNEPDHETENKKEEAGTETSKL</sequence>
<dbReference type="Pfam" id="PF00021">
    <property type="entry name" value="UPAR_LY6"/>
    <property type="match status" value="1"/>
</dbReference>
<evidence type="ECO:0000256" key="3">
    <source>
        <dbReference type="ARBA" id="ARBA00006175"/>
    </source>
</evidence>
<dbReference type="PRINTS" id="PR02019">
    <property type="entry name" value="AQUAPORIN7"/>
</dbReference>
<keyword evidence="6" id="KW-0964">Secreted</keyword>
<dbReference type="PRINTS" id="PR00783">
    <property type="entry name" value="MINTRINSICP"/>
</dbReference>
<keyword evidence="10" id="KW-1015">Disulfide bond</keyword>
<dbReference type="InterPro" id="IPR000425">
    <property type="entry name" value="MIP"/>
</dbReference>
<dbReference type="FunFam" id="1.20.1080.10:FF:000064">
    <property type="entry name" value="Uncharacterized protein"/>
    <property type="match status" value="1"/>
</dbReference>
<organism evidence="16 17">
    <name type="scientific">Corvus moneduloides</name>
    <name type="common">New Caledonian crow</name>
    <dbReference type="NCBI Taxonomy" id="1196302"/>
    <lineage>
        <taxon>Eukaryota</taxon>
        <taxon>Metazoa</taxon>
        <taxon>Chordata</taxon>
        <taxon>Craniata</taxon>
        <taxon>Vertebrata</taxon>
        <taxon>Euteleostomi</taxon>
        <taxon>Archelosauria</taxon>
        <taxon>Archosauria</taxon>
        <taxon>Dinosauria</taxon>
        <taxon>Saurischia</taxon>
        <taxon>Theropoda</taxon>
        <taxon>Coelurosauria</taxon>
        <taxon>Aves</taxon>
        <taxon>Neognathae</taxon>
        <taxon>Neoaves</taxon>
        <taxon>Telluraves</taxon>
        <taxon>Australaves</taxon>
        <taxon>Passeriformes</taxon>
        <taxon>Corvoidea</taxon>
        <taxon>Corvidae</taxon>
        <taxon>Corvus</taxon>
    </lineage>
</organism>
<keyword evidence="9" id="KW-0472">Membrane</keyword>
<evidence type="ECO:0000256" key="13">
    <source>
        <dbReference type="RuleBase" id="RU000477"/>
    </source>
</evidence>
<dbReference type="Pfam" id="PF02988">
    <property type="entry name" value="PLA2_inh"/>
    <property type="match status" value="1"/>
</dbReference>
<dbReference type="GO" id="GO:0005576">
    <property type="term" value="C:extracellular region"/>
    <property type="evidence" value="ECO:0007669"/>
    <property type="project" value="UniProtKB-SubCell"/>
</dbReference>
<dbReference type="GO" id="GO:0015254">
    <property type="term" value="F:glycerol channel activity"/>
    <property type="evidence" value="ECO:0007669"/>
    <property type="project" value="TreeGrafter"/>
</dbReference>
<evidence type="ECO:0000313" key="16">
    <source>
        <dbReference type="Ensembl" id="ENSCMUP00000023563.1"/>
    </source>
</evidence>
<evidence type="ECO:0000259" key="14">
    <source>
        <dbReference type="Pfam" id="PF00021"/>
    </source>
</evidence>
<evidence type="ECO:0000256" key="6">
    <source>
        <dbReference type="ARBA" id="ARBA00022525"/>
    </source>
</evidence>
<feature type="domain" description="UPAR/Ly6" evidence="14">
    <location>
        <begin position="115"/>
        <end position="180"/>
    </location>
</feature>
<gene>
    <name evidence="16" type="primary">LOC116437565</name>
</gene>
<feature type="domain" description="Phospholipase A2 inhibitor N-terminal" evidence="15">
    <location>
        <begin position="21"/>
        <end position="101"/>
    </location>
</feature>
<dbReference type="CDD" id="cd23572">
    <property type="entry name" value="TFP_LU_ECD_PINLYP_rpt2"/>
    <property type="match status" value="1"/>
</dbReference>
<dbReference type="GO" id="GO:0004859">
    <property type="term" value="F:phospholipase inhibitor activity"/>
    <property type="evidence" value="ECO:0007669"/>
    <property type="project" value="InterPro"/>
</dbReference>
<comment type="catalytic activity">
    <reaction evidence="11">
        <text>H2O(in) = H2O(out)</text>
        <dbReference type="Rhea" id="RHEA:29667"/>
        <dbReference type="ChEBI" id="CHEBI:15377"/>
    </reaction>
</comment>
<evidence type="ECO:0000256" key="12">
    <source>
        <dbReference type="ARBA" id="ARBA00049405"/>
    </source>
</evidence>
<accession>A0A8C3ELK1</accession>
<reference evidence="16" key="3">
    <citation type="submission" date="2025-09" db="UniProtKB">
        <authorList>
            <consortium name="Ensembl"/>
        </authorList>
    </citation>
    <scope>IDENTIFICATION</scope>
</reference>
<dbReference type="GO" id="GO:0016323">
    <property type="term" value="C:basolateral plasma membrane"/>
    <property type="evidence" value="ECO:0007669"/>
    <property type="project" value="TreeGrafter"/>
</dbReference>
<dbReference type="InterPro" id="IPR016054">
    <property type="entry name" value="LY6_UPA_recep-like"/>
</dbReference>
<keyword evidence="17" id="KW-1185">Reference proteome</keyword>